<dbReference type="PANTHER" id="PTHR43685">
    <property type="entry name" value="GLYCOSYLTRANSFERASE"/>
    <property type="match status" value="1"/>
</dbReference>
<dbReference type="SUPFAM" id="SSF53448">
    <property type="entry name" value="Nucleotide-diphospho-sugar transferases"/>
    <property type="match status" value="1"/>
</dbReference>
<feature type="region of interest" description="Disordered" evidence="1">
    <location>
        <begin position="242"/>
        <end position="264"/>
    </location>
</feature>
<dbReference type="Pfam" id="PF00535">
    <property type="entry name" value="Glycos_transf_2"/>
    <property type="match status" value="1"/>
</dbReference>
<dbReference type="InterPro" id="IPR001173">
    <property type="entry name" value="Glyco_trans_2-like"/>
</dbReference>
<dbReference type="RefSeq" id="WP_248146055.1">
    <property type="nucleotide sequence ID" value="NZ_BAAAOF010000002.1"/>
</dbReference>
<dbReference type="EMBL" id="BAAAOF010000002">
    <property type="protein sequence ID" value="GAA1919450.1"/>
    <property type="molecule type" value="Genomic_DNA"/>
</dbReference>
<proteinExistence type="predicted"/>
<dbReference type="PANTHER" id="PTHR43685:SF12">
    <property type="entry name" value="GLYCOSYL TRANSFERASE FAMILY 2"/>
    <property type="match status" value="1"/>
</dbReference>
<name>A0ABP5ATR0_9MICO</name>
<evidence type="ECO:0000256" key="1">
    <source>
        <dbReference type="SAM" id="MobiDB-lite"/>
    </source>
</evidence>
<dbReference type="InterPro" id="IPR050834">
    <property type="entry name" value="Glycosyltransf_2"/>
</dbReference>
<keyword evidence="4" id="KW-1185">Reference proteome</keyword>
<evidence type="ECO:0000313" key="4">
    <source>
        <dbReference type="Proteomes" id="UP001501343"/>
    </source>
</evidence>
<organism evidence="3 4">
    <name type="scientific">Microbacterium aoyamense</name>
    <dbReference type="NCBI Taxonomy" id="344166"/>
    <lineage>
        <taxon>Bacteria</taxon>
        <taxon>Bacillati</taxon>
        <taxon>Actinomycetota</taxon>
        <taxon>Actinomycetes</taxon>
        <taxon>Micrococcales</taxon>
        <taxon>Microbacteriaceae</taxon>
        <taxon>Microbacterium</taxon>
    </lineage>
</organism>
<evidence type="ECO:0000313" key="3">
    <source>
        <dbReference type="EMBL" id="GAA1919450.1"/>
    </source>
</evidence>
<dbReference type="Gene3D" id="3.90.550.10">
    <property type="entry name" value="Spore Coat Polysaccharide Biosynthesis Protein SpsA, Chain A"/>
    <property type="match status" value="1"/>
</dbReference>
<gene>
    <name evidence="3" type="ORF">GCM10009775_10020</name>
</gene>
<sequence>MAAEEARGTPAVSVVIPARNAGSTLADQLAALSRQTFTDPWETLVCDNGSTDDTAAIVAEWQKLLPGLRRVDASAGVGAGGTRNVGVEHAAAPLIAFCDADDVVADEWLAEIARGLASHDAIACLSELSLLNPHRPDGESSGPVYRYDALPQFAFASSRAFAATKAALQAVGGFDPAVRIGEDTDLSWRLQLAGIPLLPWPSAVVHVRERDEFWATLRQWYEYGRAEKLLARRFARVPREAALPSDDSPAPALDQPAAPHGSALSRRLRRLTRMRGWRDIRPLLQRRSRWLGLRFGRPDASIPVYDGPGATPPAN</sequence>
<evidence type="ECO:0000259" key="2">
    <source>
        <dbReference type="Pfam" id="PF00535"/>
    </source>
</evidence>
<accession>A0ABP5ATR0</accession>
<feature type="domain" description="Glycosyltransferase 2-like" evidence="2">
    <location>
        <begin position="13"/>
        <end position="124"/>
    </location>
</feature>
<dbReference type="Proteomes" id="UP001501343">
    <property type="component" value="Unassembled WGS sequence"/>
</dbReference>
<dbReference type="InterPro" id="IPR029044">
    <property type="entry name" value="Nucleotide-diphossugar_trans"/>
</dbReference>
<reference evidence="4" key="1">
    <citation type="journal article" date="2019" name="Int. J. Syst. Evol. Microbiol.">
        <title>The Global Catalogue of Microorganisms (GCM) 10K type strain sequencing project: providing services to taxonomists for standard genome sequencing and annotation.</title>
        <authorList>
            <consortium name="The Broad Institute Genomics Platform"/>
            <consortium name="The Broad Institute Genome Sequencing Center for Infectious Disease"/>
            <person name="Wu L."/>
            <person name="Ma J."/>
        </authorList>
    </citation>
    <scope>NUCLEOTIDE SEQUENCE [LARGE SCALE GENOMIC DNA]</scope>
    <source>
        <strain evidence="4">JCM 14900</strain>
    </source>
</reference>
<protein>
    <recommendedName>
        <fullName evidence="2">Glycosyltransferase 2-like domain-containing protein</fullName>
    </recommendedName>
</protein>
<feature type="compositionally biased region" description="Low complexity" evidence="1">
    <location>
        <begin position="242"/>
        <end position="259"/>
    </location>
</feature>
<comment type="caution">
    <text evidence="3">The sequence shown here is derived from an EMBL/GenBank/DDBJ whole genome shotgun (WGS) entry which is preliminary data.</text>
</comment>